<feature type="region of interest" description="Disordered" evidence="1">
    <location>
        <begin position="109"/>
        <end position="132"/>
    </location>
</feature>
<reference evidence="2" key="1">
    <citation type="journal article" date="2020" name="G3 (Bethesda)">
        <title>High-Quality Assemblies for Three Invasive Social Wasps from the &lt;i&gt;Vespula&lt;/i&gt; Genus.</title>
        <authorList>
            <person name="Harrop T.W.R."/>
            <person name="Guhlin J."/>
            <person name="McLaughlin G.M."/>
            <person name="Permina E."/>
            <person name="Stockwell P."/>
            <person name="Gilligan J."/>
            <person name="Le Lec M.F."/>
            <person name="Gruber M.A.M."/>
            <person name="Quinn O."/>
            <person name="Lovegrove M."/>
            <person name="Duncan E.J."/>
            <person name="Remnant E.J."/>
            <person name="Van Eeckhoven J."/>
            <person name="Graham B."/>
            <person name="Knapp R.A."/>
            <person name="Langford K.W."/>
            <person name="Kronenberg Z."/>
            <person name="Press M.O."/>
            <person name="Eacker S.M."/>
            <person name="Wilson-Rankin E.E."/>
            <person name="Purcell J."/>
            <person name="Lester P.J."/>
            <person name="Dearden P.K."/>
        </authorList>
    </citation>
    <scope>NUCLEOTIDE SEQUENCE</scope>
    <source>
        <strain evidence="2">Volc-1</strain>
    </source>
</reference>
<dbReference type="AlphaFoldDB" id="A0A834MZ04"/>
<evidence type="ECO:0000313" key="3">
    <source>
        <dbReference type="Proteomes" id="UP000600918"/>
    </source>
</evidence>
<comment type="caution">
    <text evidence="2">The sequence shown here is derived from an EMBL/GenBank/DDBJ whole genome shotgun (WGS) entry which is preliminary data.</text>
</comment>
<sequence>MGFAMPSSHTQDIDGGTCAYMGCLRNRETAQSDFTGVWQGGKQGGYNAQTEARFRVENGRLGKDGIEAERKDRTNQSRHPPNAPGCRMQIEQNRRSAVFARGLMRTVSSPVIEAPRRRPPETESQRGKVLAS</sequence>
<keyword evidence="3" id="KW-1185">Reference proteome</keyword>
<organism evidence="2 3">
    <name type="scientific">Vespula pensylvanica</name>
    <name type="common">Western yellow jacket</name>
    <name type="synonym">Wasp</name>
    <dbReference type="NCBI Taxonomy" id="30213"/>
    <lineage>
        <taxon>Eukaryota</taxon>
        <taxon>Metazoa</taxon>
        <taxon>Ecdysozoa</taxon>
        <taxon>Arthropoda</taxon>
        <taxon>Hexapoda</taxon>
        <taxon>Insecta</taxon>
        <taxon>Pterygota</taxon>
        <taxon>Neoptera</taxon>
        <taxon>Endopterygota</taxon>
        <taxon>Hymenoptera</taxon>
        <taxon>Apocrita</taxon>
        <taxon>Aculeata</taxon>
        <taxon>Vespoidea</taxon>
        <taxon>Vespidae</taxon>
        <taxon>Vespinae</taxon>
        <taxon>Vespula</taxon>
    </lineage>
</organism>
<protein>
    <submittedName>
        <fullName evidence="2">Uncharacterized protein</fullName>
    </submittedName>
</protein>
<name>A0A834MZ04_VESPE</name>
<evidence type="ECO:0000313" key="2">
    <source>
        <dbReference type="EMBL" id="KAF7390570.1"/>
    </source>
</evidence>
<feature type="compositionally biased region" description="Basic and acidic residues" evidence="1">
    <location>
        <begin position="60"/>
        <end position="75"/>
    </location>
</feature>
<accession>A0A834MZ04</accession>
<dbReference type="EMBL" id="JACSDY010000023">
    <property type="protein sequence ID" value="KAF7390570.1"/>
    <property type="molecule type" value="Genomic_DNA"/>
</dbReference>
<feature type="region of interest" description="Disordered" evidence="1">
    <location>
        <begin position="60"/>
        <end position="87"/>
    </location>
</feature>
<evidence type="ECO:0000256" key="1">
    <source>
        <dbReference type="SAM" id="MobiDB-lite"/>
    </source>
</evidence>
<feature type="compositionally biased region" description="Basic and acidic residues" evidence="1">
    <location>
        <begin position="114"/>
        <end position="126"/>
    </location>
</feature>
<proteinExistence type="predicted"/>
<dbReference type="Proteomes" id="UP000600918">
    <property type="component" value="Unassembled WGS sequence"/>
</dbReference>
<gene>
    <name evidence="2" type="ORF">H0235_017732</name>
</gene>